<dbReference type="EMBL" id="JAGIZA010000001">
    <property type="protein sequence ID" value="MBP0491194.1"/>
    <property type="molecule type" value="Genomic_DNA"/>
</dbReference>
<keyword evidence="2" id="KW-1133">Transmembrane helix</keyword>
<keyword evidence="2" id="KW-0472">Membrane</keyword>
<evidence type="ECO:0000313" key="4">
    <source>
        <dbReference type="Proteomes" id="UP000677537"/>
    </source>
</evidence>
<evidence type="ECO:0000313" key="3">
    <source>
        <dbReference type="EMBL" id="MBP0491194.1"/>
    </source>
</evidence>
<dbReference type="AlphaFoldDB" id="A0A940MPM6"/>
<keyword evidence="4" id="KW-1185">Reference proteome</keyword>
<sequence length="394" mass="43047">MKVSPSIKAFEAGPQATSGVSVPARRPSALAKTLRKWRGFLLAVILPTLLAAVYFYGIAAGQYVSEARFLVRGSSSGGSSMGALGAALGGAGFKPVSEEAMAVRDYVNSEDAVREVRKSVNLVEIWRRPEADHLARLWVPNPSIEMLTRYYRMMVTSEFDTESSTVTLHIRSFRPEDSQAVAEALLRASENLVNGLSERQRGNTMQDAQREVEIAERRVASAMEALTTFRQEGRALDPTSEATANMTTVTQMEAALAQARAELREKSGFMRTDNPQVAVVRNRISALEGQIANERQRLTHGTQAAPTQLAGYERLMLEREFADKQLASAVGSLESARIDVARQQLYLARITQPQLAETALYPKAAYAVGSIFAVLCVVYGIASLIFAGFREHAA</sequence>
<name>A0A940MPM6_9PROT</name>
<reference evidence="3" key="1">
    <citation type="submission" date="2021-03" db="EMBL/GenBank/DDBJ databases">
        <authorList>
            <person name="So Y."/>
        </authorList>
    </citation>
    <scope>NUCLEOTIDE SEQUENCE</scope>
    <source>
        <strain evidence="3">SG15</strain>
    </source>
</reference>
<dbReference type="PANTHER" id="PTHR32309">
    <property type="entry name" value="TYROSINE-PROTEIN KINASE"/>
    <property type="match status" value="1"/>
</dbReference>
<organism evidence="3 4">
    <name type="scientific">Roseomonas indoligenes</name>
    <dbReference type="NCBI Taxonomy" id="2820811"/>
    <lineage>
        <taxon>Bacteria</taxon>
        <taxon>Pseudomonadati</taxon>
        <taxon>Pseudomonadota</taxon>
        <taxon>Alphaproteobacteria</taxon>
        <taxon>Acetobacterales</taxon>
        <taxon>Roseomonadaceae</taxon>
        <taxon>Roseomonas</taxon>
    </lineage>
</organism>
<feature type="coiled-coil region" evidence="1">
    <location>
        <begin position="205"/>
        <end position="232"/>
    </location>
</feature>
<feature type="transmembrane region" description="Helical" evidence="2">
    <location>
        <begin position="40"/>
        <end position="59"/>
    </location>
</feature>
<protein>
    <submittedName>
        <fullName evidence="3">Capsule biosynthesis protein</fullName>
    </submittedName>
</protein>
<gene>
    <name evidence="3" type="ORF">J5Y10_00215</name>
</gene>
<dbReference type="GO" id="GO:0004713">
    <property type="term" value="F:protein tyrosine kinase activity"/>
    <property type="evidence" value="ECO:0007669"/>
    <property type="project" value="TreeGrafter"/>
</dbReference>
<comment type="caution">
    <text evidence="3">The sequence shown here is derived from an EMBL/GenBank/DDBJ whole genome shotgun (WGS) entry which is preliminary data.</text>
</comment>
<accession>A0A940MPM6</accession>
<evidence type="ECO:0000256" key="2">
    <source>
        <dbReference type="SAM" id="Phobius"/>
    </source>
</evidence>
<proteinExistence type="predicted"/>
<dbReference type="Proteomes" id="UP000677537">
    <property type="component" value="Unassembled WGS sequence"/>
</dbReference>
<dbReference type="GO" id="GO:0005886">
    <property type="term" value="C:plasma membrane"/>
    <property type="evidence" value="ECO:0007669"/>
    <property type="project" value="TreeGrafter"/>
</dbReference>
<keyword evidence="1" id="KW-0175">Coiled coil</keyword>
<dbReference type="PANTHER" id="PTHR32309:SF13">
    <property type="entry name" value="FERRIC ENTEROBACTIN TRANSPORT PROTEIN FEPE"/>
    <property type="match status" value="1"/>
</dbReference>
<keyword evidence="2" id="KW-0812">Transmembrane</keyword>
<dbReference type="InterPro" id="IPR050445">
    <property type="entry name" value="Bact_polysacc_biosynth/exp"/>
</dbReference>
<feature type="transmembrane region" description="Helical" evidence="2">
    <location>
        <begin position="364"/>
        <end position="389"/>
    </location>
</feature>
<evidence type="ECO:0000256" key="1">
    <source>
        <dbReference type="SAM" id="Coils"/>
    </source>
</evidence>